<dbReference type="Proteomes" id="UP000187609">
    <property type="component" value="Unassembled WGS sequence"/>
</dbReference>
<evidence type="ECO:0000313" key="2">
    <source>
        <dbReference type="Proteomes" id="UP000187609"/>
    </source>
</evidence>
<name>A0A314KIZ2_NICAT</name>
<proteinExistence type="predicted"/>
<evidence type="ECO:0000313" key="1">
    <source>
        <dbReference type="EMBL" id="OIT29152.1"/>
    </source>
</evidence>
<comment type="caution">
    <text evidence="1">The sequence shown here is derived from an EMBL/GenBank/DDBJ whole genome shotgun (WGS) entry which is preliminary data.</text>
</comment>
<gene>
    <name evidence="1" type="ORF">A4A49_27199</name>
</gene>
<organism evidence="1 2">
    <name type="scientific">Nicotiana attenuata</name>
    <name type="common">Coyote tobacco</name>
    <dbReference type="NCBI Taxonomy" id="49451"/>
    <lineage>
        <taxon>Eukaryota</taxon>
        <taxon>Viridiplantae</taxon>
        <taxon>Streptophyta</taxon>
        <taxon>Embryophyta</taxon>
        <taxon>Tracheophyta</taxon>
        <taxon>Spermatophyta</taxon>
        <taxon>Magnoliopsida</taxon>
        <taxon>eudicotyledons</taxon>
        <taxon>Gunneridae</taxon>
        <taxon>Pentapetalae</taxon>
        <taxon>asterids</taxon>
        <taxon>lamiids</taxon>
        <taxon>Solanales</taxon>
        <taxon>Solanaceae</taxon>
        <taxon>Nicotianoideae</taxon>
        <taxon>Nicotianeae</taxon>
        <taxon>Nicotiana</taxon>
    </lineage>
</organism>
<dbReference type="AlphaFoldDB" id="A0A314KIZ2"/>
<dbReference type="Gramene" id="OIT29152">
    <property type="protein sequence ID" value="OIT29152"/>
    <property type="gene ID" value="A4A49_27199"/>
</dbReference>
<protein>
    <submittedName>
        <fullName evidence="1">Uncharacterized protein</fullName>
    </submittedName>
</protein>
<keyword evidence="2" id="KW-1185">Reference proteome</keyword>
<accession>A0A314KIZ2</accession>
<sequence>MNSYINVRDFNSPYQYNSPSLHWCFHCPSSTNWVTTNVATKIPWTSLPPPPHLYHQQYFAVPSPPNPTFPPAVLEKIYTSIKTTHDLVIELQHMQEMQLDSTTLADTTTEEAIMDDELDSVALVGVNESDFDLVDETSKAPDPQSLVIKVGDTFPELEGFRVLHIAPVITYSKVDFIQAAVLGFQEPGLGIVSFNSPLEFRLHFERPRVAYNQFDQMPKSNGLYRYWMMPKNMTAQHMLLHFPFDPGSANGLVSEGVALVFDNSLLWNLLYSMFGEMLAIGMGDRAGVSADQVFDGNSQKNNHIFSCLQTRSRF</sequence>
<dbReference type="EMBL" id="MJEQ01001854">
    <property type="protein sequence ID" value="OIT29152.1"/>
    <property type="molecule type" value="Genomic_DNA"/>
</dbReference>
<reference evidence="1" key="1">
    <citation type="submission" date="2016-11" db="EMBL/GenBank/DDBJ databases">
        <title>The genome of Nicotiana attenuata.</title>
        <authorList>
            <person name="Xu S."/>
            <person name="Brockmoeller T."/>
            <person name="Gaquerel E."/>
            <person name="Navarro A."/>
            <person name="Kuhl H."/>
            <person name="Gase K."/>
            <person name="Ling Z."/>
            <person name="Zhou W."/>
            <person name="Kreitzer C."/>
            <person name="Stanke M."/>
            <person name="Tang H."/>
            <person name="Lyons E."/>
            <person name="Pandey P."/>
            <person name="Pandey S.P."/>
            <person name="Timmermann B."/>
            <person name="Baldwin I.T."/>
        </authorList>
    </citation>
    <scope>NUCLEOTIDE SEQUENCE [LARGE SCALE GENOMIC DNA]</scope>
    <source>
        <strain evidence="1">UT</strain>
    </source>
</reference>